<feature type="region of interest" description="Disordered" evidence="1">
    <location>
        <begin position="214"/>
        <end position="236"/>
    </location>
</feature>
<evidence type="ECO:0000256" key="1">
    <source>
        <dbReference type="SAM" id="MobiDB-lite"/>
    </source>
</evidence>
<dbReference type="Proteomes" id="UP000607397">
    <property type="component" value="Unassembled WGS sequence"/>
</dbReference>
<dbReference type="InterPro" id="IPR012296">
    <property type="entry name" value="Nuclease_put_TT1808"/>
</dbReference>
<comment type="caution">
    <text evidence="3">The sequence shown here is derived from an EMBL/GenBank/DDBJ whole genome shotgun (WGS) entry which is preliminary data.</text>
</comment>
<dbReference type="RefSeq" id="WP_161824957.1">
    <property type="nucleotide sequence ID" value="NZ_WVIC01000013.1"/>
</dbReference>
<keyword evidence="3" id="KW-0540">Nuclease</keyword>
<protein>
    <submittedName>
        <fullName evidence="3">Uma2 family endonuclease</fullName>
    </submittedName>
</protein>
<gene>
    <name evidence="3" type="ORF">GS597_08130</name>
</gene>
<dbReference type="AlphaFoldDB" id="A0A8K1ZWK2"/>
<proteinExistence type="predicted"/>
<evidence type="ECO:0000259" key="2">
    <source>
        <dbReference type="Pfam" id="PF05685"/>
    </source>
</evidence>
<dbReference type="InterPro" id="IPR011335">
    <property type="entry name" value="Restrct_endonuc-II-like"/>
</dbReference>
<dbReference type="EMBL" id="WVIC01000013">
    <property type="protein sequence ID" value="NCJ06479.1"/>
    <property type="molecule type" value="Genomic_DNA"/>
</dbReference>
<accession>A0A8K1ZWK2</accession>
<dbReference type="CDD" id="cd06260">
    <property type="entry name" value="DUF820-like"/>
    <property type="match status" value="1"/>
</dbReference>
<keyword evidence="4" id="KW-1185">Reference proteome</keyword>
<evidence type="ECO:0000313" key="4">
    <source>
        <dbReference type="Proteomes" id="UP000607397"/>
    </source>
</evidence>
<reference evidence="3" key="1">
    <citation type="submission" date="2019-12" db="EMBL/GenBank/DDBJ databases">
        <title>High-Quality draft genome sequences of three cyanobacteria isolated from the limestone walls of the Old Cathedral of Coimbra.</title>
        <authorList>
            <person name="Tiago I."/>
            <person name="Soares F."/>
            <person name="Portugal A."/>
        </authorList>
    </citation>
    <scope>NUCLEOTIDE SEQUENCE [LARGE SCALE GENOMIC DNA]</scope>
    <source>
        <strain evidence="3">C</strain>
    </source>
</reference>
<dbReference type="Gene3D" id="3.90.1570.10">
    <property type="entry name" value="tt1808, chain A"/>
    <property type="match status" value="1"/>
</dbReference>
<feature type="domain" description="Putative restriction endonuclease" evidence="2">
    <location>
        <begin position="23"/>
        <end position="167"/>
    </location>
</feature>
<sequence>MLLDTDLILPPTQDELPCDDGVPMETQRHKWQMDLLIDGLSTWLDAREEGYVNGNMFIYFSLAQVKNQDFKGPDFFAVLGVPKGERKSWVVWEEEKAPDVVIELLSRSTAQQDKAEKKQIYQDKLRVSEYFWYDPFNPEDFAGFTLQDGHYAAIPPNSQGWLLSDRLQLALVRWSGDYRGIETVWLRWATLEGDLLPTAQELAMAAQQQAETAQQQAEAAQQQAEAAQQQLEATQQRADRLAQRLRELGIDPEL</sequence>
<dbReference type="Pfam" id="PF05685">
    <property type="entry name" value="Uma2"/>
    <property type="match status" value="1"/>
</dbReference>
<dbReference type="GO" id="GO:0004519">
    <property type="term" value="F:endonuclease activity"/>
    <property type="evidence" value="ECO:0007669"/>
    <property type="project" value="UniProtKB-KW"/>
</dbReference>
<keyword evidence="3" id="KW-0255">Endonuclease</keyword>
<evidence type="ECO:0000313" key="3">
    <source>
        <dbReference type="EMBL" id="NCJ06479.1"/>
    </source>
</evidence>
<keyword evidence="3" id="KW-0378">Hydrolase</keyword>
<dbReference type="PANTHER" id="PTHR33352:SF3">
    <property type="entry name" value="SLR1612 PROTEIN"/>
    <property type="match status" value="1"/>
</dbReference>
<dbReference type="SUPFAM" id="SSF52980">
    <property type="entry name" value="Restriction endonuclease-like"/>
    <property type="match status" value="1"/>
</dbReference>
<organism evidence="3 4">
    <name type="scientific">Petrachloros mirabilis ULC683</name>
    <dbReference type="NCBI Taxonomy" id="2781853"/>
    <lineage>
        <taxon>Bacteria</taxon>
        <taxon>Bacillati</taxon>
        <taxon>Cyanobacteriota</taxon>
        <taxon>Cyanophyceae</taxon>
        <taxon>Synechococcales</taxon>
        <taxon>Petrachlorosaceae</taxon>
        <taxon>Petrachloros</taxon>
        <taxon>Petrachloros mirabilis</taxon>
    </lineage>
</organism>
<dbReference type="InterPro" id="IPR008538">
    <property type="entry name" value="Uma2"/>
</dbReference>
<name>A0A8K1ZWK2_9CYAN</name>
<dbReference type="PANTHER" id="PTHR33352">
    <property type="entry name" value="SLR1095 PROTEIN"/>
    <property type="match status" value="1"/>
</dbReference>